<protein>
    <submittedName>
        <fullName evidence="1">Uncharacterized protein</fullName>
    </submittedName>
</protein>
<evidence type="ECO:0000313" key="1">
    <source>
        <dbReference type="EMBL" id="GAA4756050.1"/>
    </source>
</evidence>
<keyword evidence="2" id="KW-1185">Reference proteome</keyword>
<accession>A0ABP8ZHM8</accession>
<comment type="caution">
    <text evidence="1">The sequence shown here is derived from an EMBL/GenBank/DDBJ whole genome shotgun (WGS) entry which is preliminary data.</text>
</comment>
<gene>
    <name evidence="1" type="ORF">GCM10023217_29920</name>
</gene>
<dbReference type="RefSeq" id="WP_345314096.1">
    <property type="nucleotide sequence ID" value="NZ_BAABIE010000015.1"/>
</dbReference>
<sequence length="59" mass="6322">MNLKNEAAEAILTRIKDLAENAPAGNVRDLAEAYSLVVAANRGAGVPEEDRKRRTAVAM</sequence>
<dbReference type="Proteomes" id="UP001500822">
    <property type="component" value="Unassembled WGS sequence"/>
</dbReference>
<dbReference type="EMBL" id="BAABIE010000015">
    <property type="protein sequence ID" value="GAA4756050.1"/>
    <property type="molecule type" value="Genomic_DNA"/>
</dbReference>
<name>A0ABP8ZHM8_9ACTN</name>
<evidence type="ECO:0000313" key="2">
    <source>
        <dbReference type="Proteomes" id="UP001500822"/>
    </source>
</evidence>
<organism evidence="1 2">
    <name type="scientific">Gordonia alkaliphila</name>
    <dbReference type="NCBI Taxonomy" id="1053547"/>
    <lineage>
        <taxon>Bacteria</taxon>
        <taxon>Bacillati</taxon>
        <taxon>Actinomycetota</taxon>
        <taxon>Actinomycetes</taxon>
        <taxon>Mycobacteriales</taxon>
        <taxon>Gordoniaceae</taxon>
        <taxon>Gordonia</taxon>
    </lineage>
</organism>
<reference evidence="2" key="1">
    <citation type="journal article" date="2019" name="Int. J. Syst. Evol. Microbiol.">
        <title>The Global Catalogue of Microorganisms (GCM) 10K type strain sequencing project: providing services to taxonomists for standard genome sequencing and annotation.</title>
        <authorList>
            <consortium name="The Broad Institute Genomics Platform"/>
            <consortium name="The Broad Institute Genome Sequencing Center for Infectious Disease"/>
            <person name="Wu L."/>
            <person name="Ma J."/>
        </authorList>
    </citation>
    <scope>NUCLEOTIDE SEQUENCE [LARGE SCALE GENOMIC DNA]</scope>
    <source>
        <strain evidence="2">JCM 18077</strain>
    </source>
</reference>
<proteinExistence type="predicted"/>